<evidence type="ECO:0000256" key="3">
    <source>
        <dbReference type="ARBA" id="ARBA00002695"/>
    </source>
</evidence>
<dbReference type="Pfam" id="PF00330">
    <property type="entry name" value="Aconitase"/>
    <property type="match status" value="1"/>
</dbReference>
<dbReference type="PANTHER" id="PTHR43822:SF9">
    <property type="entry name" value="3-ISOPROPYLMALATE DEHYDRATASE"/>
    <property type="match status" value="1"/>
</dbReference>
<keyword evidence="6" id="KW-0432">Leucine biosynthesis</keyword>
<dbReference type="InterPro" id="IPR015931">
    <property type="entry name" value="Acnase/IPM_dHydase_lsu_aba_1/3"/>
</dbReference>
<dbReference type="Gene3D" id="3.30.499.10">
    <property type="entry name" value="Aconitase, domain 3"/>
    <property type="match status" value="2"/>
</dbReference>
<evidence type="ECO:0000256" key="5">
    <source>
        <dbReference type="ARBA" id="ARBA00011998"/>
    </source>
</evidence>
<evidence type="ECO:0000259" key="14">
    <source>
        <dbReference type="Pfam" id="PF00330"/>
    </source>
</evidence>
<comment type="function">
    <text evidence="3">Catalyzes the isomerization between 2-isopropylmalate and 3-isopropylmalate, via the formation of 2-isopropylmaleate.</text>
</comment>
<reference evidence="16" key="1">
    <citation type="submission" date="2023-07" db="EMBL/GenBank/DDBJ databases">
        <title>30 novel species of actinomycetes from the DSMZ collection.</title>
        <authorList>
            <person name="Nouioui I."/>
        </authorList>
    </citation>
    <scope>NUCLEOTIDE SEQUENCE [LARGE SCALE GENOMIC DNA]</scope>
    <source>
        <strain evidence="16">DSM 41886</strain>
    </source>
</reference>
<evidence type="ECO:0000256" key="6">
    <source>
        <dbReference type="ARBA" id="ARBA00022430"/>
    </source>
</evidence>
<keyword evidence="10" id="KW-0408">Iron</keyword>
<comment type="pathway">
    <text evidence="4">Amino-acid biosynthesis; L-leucine biosynthesis; L-leucine from 3-methyl-2-oxobutanoate: step 2/4.</text>
</comment>
<evidence type="ECO:0000256" key="4">
    <source>
        <dbReference type="ARBA" id="ARBA00004729"/>
    </source>
</evidence>
<keyword evidence="8" id="KW-0028">Amino-acid biosynthesis</keyword>
<comment type="cofactor">
    <cofactor evidence="2">
        <name>[4Fe-4S] cluster</name>
        <dbReference type="ChEBI" id="CHEBI:49883"/>
    </cofactor>
</comment>
<evidence type="ECO:0000256" key="9">
    <source>
        <dbReference type="ARBA" id="ARBA00022723"/>
    </source>
</evidence>
<evidence type="ECO:0000313" key="15">
    <source>
        <dbReference type="EMBL" id="MDT0445414.1"/>
    </source>
</evidence>
<evidence type="ECO:0000256" key="11">
    <source>
        <dbReference type="ARBA" id="ARBA00023014"/>
    </source>
</evidence>
<dbReference type="PANTHER" id="PTHR43822">
    <property type="entry name" value="HOMOACONITASE, MITOCHONDRIAL-RELATED"/>
    <property type="match status" value="1"/>
</dbReference>
<dbReference type="InterPro" id="IPR001030">
    <property type="entry name" value="Acoase/IPM_deHydtase_lsu_aba"/>
</dbReference>
<evidence type="ECO:0000256" key="8">
    <source>
        <dbReference type="ARBA" id="ARBA00022605"/>
    </source>
</evidence>
<dbReference type="NCBIfam" id="NF004016">
    <property type="entry name" value="PRK05478.1"/>
    <property type="match status" value="1"/>
</dbReference>
<evidence type="ECO:0000313" key="16">
    <source>
        <dbReference type="Proteomes" id="UP001183615"/>
    </source>
</evidence>
<evidence type="ECO:0000256" key="12">
    <source>
        <dbReference type="ARBA" id="ARBA00023239"/>
    </source>
</evidence>
<accession>A0ABU2SAE7</accession>
<keyword evidence="16" id="KW-1185">Reference proteome</keyword>
<dbReference type="InterPro" id="IPR036008">
    <property type="entry name" value="Aconitase_4Fe-4S_dom"/>
</dbReference>
<dbReference type="InterPro" id="IPR004430">
    <property type="entry name" value="3-IsopropMal_deHydase_lsu"/>
</dbReference>
<evidence type="ECO:0000256" key="10">
    <source>
        <dbReference type="ARBA" id="ARBA00023004"/>
    </source>
</evidence>
<evidence type="ECO:0000256" key="13">
    <source>
        <dbReference type="ARBA" id="ARBA00023304"/>
    </source>
</evidence>
<comment type="caution">
    <text evidence="15">The sequence shown here is derived from an EMBL/GenBank/DDBJ whole genome shotgun (WGS) entry which is preliminary data.</text>
</comment>
<dbReference type="Proteomes" id="UP001183615">
    <property type="component" value="Unassembled WGS sequence"/>
</dbReference>
<organism evidence="15 16">
    <name type="scientific">Streptomyces johnsoniae</name>
    <dbReference type="NCBI Taxonomy" id="3075532"/>
    <lineage>
        <taxon>Bacteria</taxon>
        <taxon>Bacillati</taxon>
        <taxon>Actinomycetota</taxon>
        <taxon>Actinomycetes</taxon>
        <taxon>Kitasatosporales</taxon>
        <taxon>Streptomycetaceae</taxon>
        <taxon>Streptomyces</taxon>
    </lineage>
</organism>
<dbReference type="GO" id="GO:0003861">
    <property type="term" value="F:3-isopropylmalate dehydratase activity"/>
    <property type="evidence" value="ECO:0007669"/>
    <property type="project" value="UniProtKB-EC"/>
</dbReference>
<evidence type="ECO:0000256" key="1">
    <source>
        <dbReference type="ARBA" id="ARBA00000491"/>
    </source>
</evidence>
<dbReference type="EMBL" id="JAVREV010000013">
    <property type="protein sequence ID" value="MDT0445414.1"/>
    <property type="molecule type" value="Genomic_DNA"/>
</dbReference>
<feature type="domain" description="Aconitase/3-isopropylmalate dehydratase large subunit alpha/beta/alpha" evidence="14">
    <location>
        <begin position="8"/>
        <end position="459"/>
    </location>
</feature>
<dbReference type="EC" id="4.2.1.33" evidence="5"/>
<dbReference type="NCBIfam" id="TIGR00170">
    <property type="entry name" value="leuC"/>
    <property type="match status" value="1"/>
</dbReference>
<dbReference type="RefSeq" id="WP_311619618.1">
    <property type="nucleotide sequence ID" value="NZ_JAVREV010000013.1"/>
</dbReference>
<keyword evidence="13" id="KW-0100">Branched-chain amino acid biosynthesis</keyword>
<dbReference type="NCBIfam" id="NF009116">
    <property type="entry name" value="PRK12466.1"/>
    <property type="match status" value="1"/>
</dbReference>
<dbReference type="SUPFAM" id="SSF53732">
    <property type="entry name" value="Aconitase iron-sulfur domain"/>
    <property type="match status" value="1"/>
</dbReference>
<evidence type="ECO:0000256" key="2">
    <source>
        <dbReference type="ARBA" id="ARBA00001966"/>
    </source>
</evidence>
<gene>
    <name evidence="15" type="primary">leuC</name>
    <name evidence="15" type="ORF">RM779_22850</name>
</gene>
<protein>
    <recommendedName>
        <fullName evidence="5">3-isopropylmalate dehydratase</fullName>
        <ecNumber evidence="5">4.2.1.33</ecNumber>
    </recommendedName>
</protein>
<dbReference type="InterPro" id="IPR050067">
    <property type="entry name" value="IPM_dehydratase_rel_enz"/>
</dbReference>
<comment type="catalytic activity">
    <reaction evidence="1">
        <text>(2R,3S)-3-isopropylmalate = (2S)-2-isopropylmalate</text>
        <dbReference type="Rhea" id="RHEA:32287"/>
        <dbReference type="ChEBI" id="CHEBI:1178"/>
        <dbReference type="ChEBI" id="CHEBI:35121"/>
        <dbReference type="EC" id="4.2.1.33"/>
    </reaction>
</comment>
<keyword evidence="9" id="KW-0479">Metal-binding</keyword>
<dbReference type="PRINTS" id="PR00415">
    <property type="entry name" value="ACONITASE"/>
</dbReference>
<proteinExistence type="predicted"/>
<keyword evidence="12 15" id="KW-0456">Lyase</keyword>
<keyword evidence="11" id="KW-0411">Iron-sulfur</keyword>
<keyword evidence="7" id="KW-0004">4Fe-4S</keyword>
<name>A0ABU2SAE7_9ACTN</name>
<sequence>MGSTLYNKVFDLHTVRDYGDGRAQLFVGLHLVHEATSPQAFAMLRERGLSVAMRERNVATADHVIPTDTIARPFLDQLGEDMLAQLETNTQDFGLRFFSPTGGEYGIVHVIGPEQGLTQPGMTIACGDSHTSTHGAFGAVALGIGTSQVRDVLATQTVTMNRLKVRRIQIDGELASGVTAKDVILHVIHELGVVGGVGYAYEFAGTVIESMSMDERMTVCNMAVEGGARCGYVNPDETTFAYLKGRPAAPAGEAWDRAVAWWRSIASDADAAYDDVVVMDGGAIRPMVTWGINPGQAVPVDDELPDPESVSRDVADSYAEAYAYMGMKPGTKLGDYPIDVAFIGSCTNGRLSDFVEVSEALKRSGARVSPGVRALAVPGSNAVREELVRLGVDKVLEEAGFEFRLAGCSMCLAMNTDKLVGRELAASSSNRNFKGRQGSPTGRTMIMSPLAVAAAAVNGSVCDPATVFGPAPVASAS</sequence>
<evidence type="ECO:0000256" key="7">
    <source>
        <dbReference type="ARBA" id="ARBA00022485"/>
    </source>
</evidence>